<protein>
    <submittedName>
        <fullName evidence="1">Uncharacterized protein</fullName>
    </submittedName>
</protein>
<evidence type="ECO:0000313" key="1">
    <source>
        <dbReference type="EMBL" id="CCD47509.1"/>
    </source>
</evidence>
<organism evidence="1 2">
    <name type="scientific">Botryotinia fuckeliana (strain T4)</name>
    <name type="common">Noble rot fungus</name>
    <name type="synonym">Botrytis cinerea</name>
    <dbReference type="NCBI Taxonomy" id="999810"/>
    <lineage>
        <taxon>Eukaryota</taxon>
        <taxon>Fungi</taxon>
        <taxon>Dikarya</taxon>
        <taxon>Ascomycota</taxon>
        <taxon>Pezizomycotina</taxon>
        <taxon>Leotiomycetes</taxon>
        <taxon>Helotiales</taxon>
        <taxon>Sclerotiniaceae</taxon>
        <taxon>Botrytis</taxon>
    </lineage>
</organism>
<evidence type="ECO:0000313" key="2">
    <source>
        <dbReference type="Proteomes" id="UP000008177"/>
    </source>
</evidence>
<dbReference type="Proteomes" id="UP000008177">
    <property type="component" value="Unplaced contigs"/>
</dbReference>
<dbReference type="InParanoid" id="G2Y4B9"/>
<dbReference type="HOGENOM" id="CLU_1854945_0_0_1"/>
<proteinExistence type="predicted"/>
<sequence length="138" mass="15759">MCKDIFPAVWASGRGSCDAFGGKARLHKISKRILLNFNTNICTKQYYRLPKPPHCCFLPPRNEMNMVITVLAPGNIIAFKYMVVTNKRKKLPSSIGNSGGRISFKPPILTDYSKWTRRHGDEVLHLFRQDSCMCYYIG</sequence>
<dbReference type="EMBL" id="FQ790286">
    <property type="protein sequence ID" value="CCD47509.1"/>
    <property type="molecule type" value="Genomic_DNA"/>
</dbReference>
<dbReference type="AlphaFoldDB" id="G2Y4B9"/>
<accession>G2Y4B9</accession>
<name>G2Y4B9_BOTF4</name>
<gene>
    <name evidence="1" type="ORF">BofuT4_P006680.1</name>
</gene>
<reference evidence="2" key="1">
    <citation type="journal article" date="2011" name="PLoS Genet.">
        <title>Genomic analysis of the necrotrophic fungal pathogens Sclerotinia sclerotiorum and Botrytis cinerea.</title>
        <authorList>
            <person name="Amselem J."/>
            <person name="Cuomo C.A."/>
            <person name="van Kan J.A."/>
            <person name="Viaud M."/>
            <person name="Benito E.P."/>
            <person name="Couloux A."/>
            <person name="Coutinho P.M."/>
            <person name="de Vries R.P."/>
            <person name="Dyer P.S."/>
            <person name="Fillinger S."/>
            <person name="Fournier E."/>
            <person name="Gout L."/>
            <person name="Hahn M."/>
            <person name="Kohn L."/>
            <person name="Lapalu N."/>
            <person name="Plummer K.M."/>
            <person name="Pradier J.M."/>
            <person name="Quevillon E."/>
            <person name="Sharon A."/>
            <person name="Simon A."/>
            <person name="ten Have A."/>
            <person name="Tudzynski B."/>
            <person name="Tudzynski P."/>
            <person name="Wincker P."/>
            <person name="Andrew M."/>
            <person name="Anthouard V."/>
            <person name="Beever R.E."/>
            <person name="Beffa R."/>
            <person name="Benoit I."/>
            <person name="Bouzid O."/>
            <person name="Brault B."/>
            <person name="Chen Z."/>
            <person name="Choquer M."/>
            <person name="Collemare J."/>
            <person name="Cotton P."/>
            <person name="Danchin E.G."/>
            <person name="Da Silva C."/>
            <person name="Gautier A."/>
            <person name="Giraud C."/>
            <person name="Giraud T."/>
            <person name="Gonzalez C."/>
            <person name="Grossetete S."/>
            <person name="Guldener U."/>
            <person name="Henrissat B."/>
            <person name="Howlett B.J."/>
            <person name="Kodira C."/>
            <person name="Kretschmer M."/>
            <person name="Lappartient A."/>
            <person name="Leroch M."/>
            <person name="Levis C."/>
            <person name="Mauceli E."/>
            <person name="Neuveglise C."/>
            <person name="Oeser B."/>
            <person name="Pearson M."/>
            <person name="Poulain J."/>
            <person name="Poussereau N."/>
            <person name="Quesneville H."/>
            <person name="Rascle C."/>
            <person name="Schumacher J."/>
            <person name="Segurens B."/>
            <person name="Sexton A."/>
            <person name="Silva E."/>
            <person name="Sirven C."/>
            <person name="Soanes D.M."/>
            <person name="Talbot N.J."/>
            <person name="Templeton M."/>
            <person name="Yandava C."/>
            <person name="Yarden O."/>
            <person name="Zeng Q."/>
            <person name="Rollins J.A."/>
            <person name="Lebrun M.H."/>
            <person name="Dickman M."/>
        </authorList>
    </citation>
    <scope>NUCLEOTIDE SEQUENCE [LARGE SCALE GENOMIC DNA]</scope>
    <source>
        <strain evidence="2">T4</strain>
    </source>
</reference>